<keyword evidence="1" id="KW-0808">Transferase</keyword>
<sequence>MKEITRARSEGQRLVIECNELGQPIGQNATKLKSFMGTIVGFVVDPPSKKTVIQNVGVYFRQFKYRLTTTYVLPFLDNVEKLNEYSIIKQQHWTEFVASWLKEDFKKKSENGKEKQKQHKYNH</sequence>
<organism evidence="1 2">
    <name type="scientific">Cucumis melo var. makuwa</name>
    <name type="common">Oriental melon</name>
    <dbReference type="NCBI Taxonomy" id="1194695"/>
    <lineage>
        <taxon>Eukaryota</taxon>
        <taxon>Viridiplantae</taxon>
        <taxon>Streptophyta</taxon>
        <taxon>Embryophyta</taxon>
        <taxon>Tracheophyta</taxon>
        <taxon>Spermatophyta</taxon>
        <taxon>Magnoliopsida</taxon>
        <taxon>eudicotyledons</taxon>
        <taxon>Gunneridae</taxon>
        <taxon>Pentapetalae</taxon>
        <taxon>rosids</taxon>
        <taxon>fabids</taxon>
        <taxon>Cucurbitales</taxon>
        <taxon>Cucurbitaceae</taxon>
        <taxon>Benincaseae</taxon>
        <taxon>Cucumis</taxon>
    </lineage>
</organism>
<dbReference type="OrthoDB" id="694021at2759"/>
<dbReference type="AlphaFoldDB" id="A0A5A7U7Q9"/>
<gene>
    <name evidence="1" type="ORF">E6C27_scaffold55G00460</name>
</gene>
<dbReference type="PANTHER" id="PTHR33018">
    <property type="entry name" value="OS10G0338966 PROTEIN-RELATED"/>
    <property type="match status" value="1"/>
</dbReference>
<dbReference type="GO" id="GO:0016301">
    <property type="term" value="F:kinase activity"/>
    <property type="evidence" value="ECO:0007669"/>
    <property type="project" value="UniProtKB-KW"/>
</dbReference>
<comment type="caution">
    <text evidence="1">The sequence shown here is derived from an EMBL/GenBank/DDBJ whole genome shotgun (WGS) entry which is preliminary data.</text>
</comment>
<proteinExistence type="predicted"/>
<dbReference type="EMBL" id="SSTE01011267">
    <property type="protein sequence ID" value="KAA0051328.1"/>
    <property type="molecule type" value="Genomic_DNA"/>
</dbReference>
<reference evidence="1 2" key="1">
    <citation type="submission" date="2019-08" db="EMBL/GenBank/DDBJ databases">
        <title>Draft genome sequences of two oriental melons (Cucumis melo L. var makuwa).</title>
        <authorList>
            <person name="Kwon S.-Y."/>
        </authorList>
    </citation>
    <scope>NUCLEOTIDE SEQUENCE [LARGE SCALE GENOMIC DNA]</scope>
    <source>
        <strain evidence="2">cv. SW 3</strain>
        <tissue evidence="1">Leaf</tissue>
    </source>
</reference>
<evidence type="ECO:0000313" key="2">
    <source>
        <dbReference type="Proteomes" id="UP000321393"/>
    </source>
</evidence>
<protein>
    <submittedName>
        <fullName evidence="1">Serine/threonine-protein kinase nek2</fullName>
    </submittedName>
</protein>
<keyword evidence="1" id="KW-0418">Kinase</keyword>
<evidence type="ECO:0000313" key="1">
    <source>
        <dbReference type="EMBL" id="KAA0051328.1"/>
    </source>
</evidence>
<dbReference type="PANTHER" id="PTHR33018:SF34">
    <property type="entry name" value="OS02G0472350 PROTEIN"/>
    <property type="match status" value="1"/>
</dbReference>
<name>A0A5A7U7Q9_CUCMM</name>
<accession>A0A5A7U7Q9</accession>
<dbReference type="Proteomes" id="UP000321393">
    <property type="component" value="Unassembled WGS sequence"/>
</dbReference>